<evidence type="ECO:0000259" key="10">
    <source>
        <dbReference type="PROSITE" id="PS50837"/>
    </source>
</evidence>
<comment type="similarity">
    <text evidence="2">Belongs to the NLRP family.</text>
</comment>
<evidence type="ECO:0000313" key="12">
    <source>
        <dbReference type="Proteomes" id="UP000694392"/>
    </source>
</evidence>
<feature type="domain" description="NACHT" evidence="10">
    <location>
        <begin position="25"/>
        <end position="270"/>
    </location>
</feature>
<dbReference type="Pfam" id="PF05729">
    <property type="entry name" value="NACHT"/>
    <property type="match status" value="1"/>
</dbReference>
<name>A0A8D0GUP7_SPHPU</name>
<keyword evidence="5" id="KW-0547">Nucleotide-binding</keyword>
<organism evidence="11 12">
    <name type="scientific">Sphenodon punctatus</name>
    <name type="common">Tuatara</name>
    <name type="synonym">Hatteria punctata</name>
    <dbReference type="NCBI Taxonomy" id="8508"/>
    <lineage>
        <taxon>Eukaryota</taxon>
        <taxon>Metazoa</taxon>
        <taxon>Chordata</taxon>
        <taxon>Craniata</taxon>
        <taxon>Vertebrata</taxon>
        <taxon>Euteleostomi</taxon>
        <taxon>Lepidosauria</taxon>
        <taxon>Sphenodontia</taxon>
        <taxon>Sphenodontidae</taxon>
        <taxon>Sphenodon</taxon>
    </lineage>
</organism>
<evidence type="ECO:0000256" key="4">
    <source>
        <dbReference type="ARBA" id="ARBA00022737"/>
    </source>
</evidence>
<dbReference type="InterPro" id="IPR041075">
    <property type="entry name" value="NOD1/2_WH"/>
</dbReference>
<accession>A0A8D0GUP7</accession>
<proteinExistence type="inferred from homology"/>
<dbReference type="PANTHER" id="PTHR45690">
    <property type="entry name" value="NACHT, LRR AND PYD DOMAINS-CONTAINING PROTEIN 12"/>
    <property type="match status" value="1"/>
</dbReference>
<protein>
    <recommendedName>
        <fullName evidence="10">NACHT domain-containing protein</fullName>
    </recommendedName>
</protein>
<dbReference type="GO" id="GO:0006954">
    <property type="term" value="P:inflammatory response"/>
    <property type="evidence" value="ECO:0007669"/>
    <property type="project" value="UniProtKB-KW"/>
</dbReference>
<keyword evidence="4" id="KW-0677">Repeat</keyword>
<dbReference type="GO" id="GO:0005524">
    <property type="term" value="F:ATP binding"/>
    <property type="evidence" value="ECO:0007669"/>
    <property type="project" value="UniProtKB-KW"/>
</dbReference>
<dbReference type="GO" id="GO:0045087">
    <property type="term" value="P:innate immune response"/>
    <property type="evidence" value="ECO:0007669"/>
    <property type="project" value="UniProtKB-KW"/>
</dbReference>
<keyword evidence="3" id="KW-0963">Cytoplasm</keyword>
<dbReference type="Pfam" id="PF17776">
    <property type="entry name" value="NLRC4_HD2"/>
    <property type="match status" value="1"/>
</dbReference>
<dbReference type="Proteomes" id="UP000694392">
    <property type="component" value="Unplaced"/>
</dbReference>
<dbReference type="AlphaFoldDB" id="A0A8D0GUP7"/>
<keyword evidence="6" id="KW-0067">ATP-binding</keyword>
<evidence type="ECO:0000256" key="1">
    <source>
        <dbReference type="ARBA" id="ARBA00004110"/>
    </source>
</evidence>
<keyword evidence="9" id="KW-1271">Inflammasome</keyword>
<dbReference type="PANTHER" id="PTHR45690:SF19">
    <property type="entry name" value="NACHT, LRR AND PYD DOMAINS-CONTAINING PROTEIN 3"/>
    <property type="match status" value="1"/>
</dbReference>
<evidence type="ECO:0000256" key="5">
    <source>
        <dbReference type="ARBA" id="ARBA00022741"/>
    </source>
</evidence>
<dbReference type="GO" id="GO:0005829">
    <property type="term" value="C:cytosol"/>
    <property type="evidence" value="ECO:0007669"/>
    <property type="project" value="UniProtKB-SubCell"/>
</dbReference>
<evidence type="ECO:0000256" key="7">
    <source>
        <dbReference type="ARBA" id="ARBA00022843"/>
    </source>
</evidence>
<dbReference type="InterPro" id="IPR050637">
    <property type="entry name" value="NLRP_innate_immun_reg"/>
</dbReference>
<dbReference type="OMA" id="ECTETHF"/>
<dbReference type="Pfam" id="PF17779">
    <property type="entry name" value="WHD_NOD2"/>
    <property type="match status" value="1"/>
</dbReference>
<dbReference type="InterPro" id="IPR041267">
    <property type="entry name" value="NLRP_HD2"/>
</dbReference>
<evidence type="ECO:0000256" key="6">
    <source>
        <dbReference type="ARBA" id="ARBA00022840"/>
    </source>
</evidence>
<dbReference type="GeneTree" id="ENSGT00940000159520"/>
<dbReference type="InterPro" id="IPR027417">
    <property type="entry name" value="P-loop_NTPase"/>
</dbReference>
<dbReference type="Gene3D" id="3.80.10.10">
    <property type="entry name" value="Ribonuclease Inhibitor"/>
    <property type="match status" value="2"/>
</dbReference>
<dbReference type="Ensembl" id="ENSSPUT00000012478.1">
    <property type="protein sequence ID" value="ENSSPUP00000011695.1"/>
    <property type="gene ID" value="ENSSPUG00000008972.1"/>
</dbReference>
<dbReference type="SMART" id="SM00368">
    <property type="entry name" value="LRR_RI"/>
    <property type="match status" value="5"/>
</dbReference>
<keyword evidence="12" id="KW-1185">Reference proteome</keyword>
<keyword evidence="7" id="KW-0832">Ubl conjugation</keyword>
<dbReference type="InterPro" id="IPR007111">
    <property type="entry name" value="NACHT_NTPase"/>
</dbReference>
<dbReference type="Pfam" id="PF13516">
    <property type="entry name" value="LRR_6"/>
    <property type="match status" value="3"/>
</dbReference>
<dbReference type="InterPro" id="IPR032675">
    <property type="entry name" value="LRR_dom_sf"/>
</dbReference>
<evidence type="ECO:0000256" key="8">
    <source>
        <dbReference type="ARBA" id="ARBA00023198"/>
    </source>
</evidence>
<evidence type="ECO:0000313" key="11">
    <source>
        <dbReference type="Ensembl" id="ENSSPUP00000011695.1"/>
    </source>
</evidence>
<dbReference type="Gene3D" id="3.40.50.300">
    <property type="entry name" value="P-loop containing nucleotide triphosphate hydrolases"/>
    <property type="match status" value="1"/>
</dbReference>
<reference evidence="11" key="2">
    <citation type="submission" date="2025-09" db="UniProtKB">
        <authorList>
            <consortium name="Ensembl"/>
        </authorList>
    </citation>
    <scope>IDENTIFICATION</scope>
</reference>
<evidence type="ECO:0000256" key="9">
    <source>
        <dbReference type="ARBA" id="ARBA00023233"/>
    </source>
</evidence>
<comment type="subcellular location">
    <subcellularLocation>
        <location evidence="1">Inflammasome</location>
    </subcellularLocation>
</comment>
<dbReference type="SUPFAM" id="SSF52047">
    <property type="entry name" value="RNI-like"/>
    <property type="match status" value="1"/>
</dbReference>
<evidence type="ECO:0000256" key="2">
    <source>
        <dbReference type="ARBA" id="ARBA00008665"/>
    </source>
</evidence>
<reference evidence="11" key="1">
    <citation type="submission" date="2025-08" db="UniProtKB">
        <authorList>
            <consortium name="Ensembl"/>
        </authorList>
    </citation>
    <scope>IDENTIFICATION</scope>
</reference>
<keyword evidence="8" id="KW-0395">Inflammatory response</keyword>
<evidence type="ECO:0000256" key="3">
    <source>
        <dbReference type="ARBA" id="ARBA00022490"/>
    </source>
</evidence>
<dbReference type="PROSITE" id="PS50837">
    <property type="entry name" value="NACHT"/>
    <property type="match status" value="1"/>
</dbReference>
<sequence length="643" mass="72033">MNLGGAPMSIADLILHSSPLEAVPMADVLSCQKKLLFIIDGFDELKRPELPVAVELSSDPYKKHVPATLVTGLLQKKLLPKSYLIVTTRPTALEKLQKCLKSPRFVEVLGFSPAQRKEYFHRFFEDNDRATQAFSFVQENEILFGMCFLPIVCWIVCFIFRQLPEGEHLQVIRETATTTEVHMFLLSRFLEHHTMPNSLEGLCSLANDGILQQKMIFEEEELMEHGVDASVSESLPAPGHAFVRDAHLGTMYEFIHLTFQEFFAALFYLLDPEGRTALPKKDVNQILGNKKECRLNYFMLVHFLFGLSNRKRLSYLERTWGCKTLSQGLGQNLLSWVEAEAQQNSLGRGERLMDLCHCMYDLEDEGFTRSVMERVYDLDLRDQLSTKLDYKALLFCLQACHTLQSLRLSSYELGPGEHTALLPGLLKSSVIQLHRCGLMDPAGKDLDFVLVANQSLTELDLGENPLGDSGVRYLCAGLKDPGCKLQRLGLHGCGLRAAACEELASVLESNPCLNMLDLGENQLGDAGARWLCEGLKHPRCRIQSLTLHVCGLTATACVELSSVLEASQTLTELELGDNELGDAGVRRLCEALTKPHCKLQRLTLTTRFLNPDTKAKLAALPGAHPEMILIPYYPPDFPVFFKD</sequence>
<dbReference type="InterPro" id="IPR001611">
    <property type="entry name" value="Leu-rich_rpt"/>
</dbReference>